<dbReference type="EMBL" id="JAOCBE010000001">
    <property type="protein sequence ID" value="MDH0970460.1"/>
    <property type="molecule type" value="Genomic_DNA"/>
</dbReference>
<protein>
    <submittedName>
        <fullName evidence="4">Glycosyltransferase family 4 protein</fullName>
    </submittedName>
</protein>
<dbReference type="GO" id="GO:1901135">
    <property type="term" value="P:carbohydrate derivative metabolic process"/>
    <property type="evidence" value="ECO:0007669"/>
    <property type="project" value="UniProtKB-ARBA"/>
</dbReference>
<reference evidence="4" key="1">
    <citation type="submission" date="2022-09" db="EMBL/GenBank/DDBJ databases">
        <title>Intensive care unit water sources are persistently colonized with multi-drug resistant bacteria and are the site of extensive horizontal gene transfer of antibiotic resistance genes.</title>
        <authorList>
            <person name="Diorio-Toth L."/>
        </authorList>
    </citation>
    <scope>NUCLEOTIDE SEQUENCE</scope>
    <source>
        <strain evidence="4">GD03920</strain>
    </source>
</reference>
<dbReference type="GO" id="GO:0016757">
    <property type="term" value="F:glycosyltransferase activity"/>
    <property type="evidence" value="ECO:0007669"/>
    <property type="project" value="InterPro"/>
</dbReference>
<dbReference type="PANTHER" id="PTHR12526">
    <property type="entry name" value="GLYCOSYLTRANSFERASE"/>
    <property type="match status" value="1"/>
</dbReference>
<dbReference type="CDD" id="cd03801">
    <property type="entry name" value="GT4_PimA-like"/>
    <property type="match status" value="1"/>
</dbReference>
<feature type="domain" description="Glycosyl transferase family 1" evidence="2">
    <location>
        <begin position="178"/>
        <end position="346"/>
    </location>
</feature>
<dbReference type="Proteomes" id="UP001159915">
    <property type="component" value="Unassembled WGS sequence"/>
</dbReference>
<dbReference type="Pfam" id="PF13439">
    <property type="entry name" value="Glyco_transf_4"/>
    <property type="match status" value="1"/>
</dbReference>
<dbReference type="InterPro" id="IPR028098">
    <property type="entry name" value="Glyco_trans_4-like_N"/>
</dbReference>
<dbReference type="SUPFAM" id="SSF53756">
    <property type="entry name" value="UDP-Glycosyltransferase/glycogen phosphorylase"/>
    <property type="match status" value="1"/>
</dbReference>
<feature type="domain" description="Glycosyltransferase subfamily 4-like N-terminal" evidence="3">
    <location>
        <begin position="14"/>
        <end position="163"/>
    </location>
</feature>
<accession>A0AA42SQM4</accession>
<feature type="transmembrane region" description="Helical" evidence="1">
    <location>
        <begin position="60"/>
        <end position="77"/>
    </location>
</feature>
<dbReference type="InterPro" id="IPR001296">
    <property type="entry name" value="Glyco_trans_1"/>
</dbReference>
<dbReference type="RefSeq" id="WP_279670814.1">
    <property type="nucleotide sequence ID" value="NZ_JAOCBE010000001.1"/>
</dbReference>
<dbReference type="Gene3D" id="3.40.50.2000">
    <property type="entry name" value="Glycogen Phosphorylase B"/>
    <property type="match status" value="2"/>
</dbReference>
<evidence type="ECO:0000313" key="5">
    <source>
        <dbReference type="Proteomes" id="UP001159915"/>
    </source>
</evidence>
<dbReference type="Pfam" id="PF00534">
    <property type="entry name" value="Glycos_transf_1"/>
    <property type="match status" value="1"/>
</dbReference>
<evidence type="ECO:0000259" key="2">
    <source>
        <dbReference type="Pfam" id="PF00534"/>
    </source>
</evidence>
<organism evidence="4 5">
    <name type="scientific">Acinetobacter johnsonii</name>
    <dbReference type="NCBI Taxonomy" id="40214"/>
    <lineage>
        <taxon>Bacteria</taxon>
        <taxon>Pseudomonadati</taxon>
        <taxon>Pseudomonadota</taxon>
        <taxon>Gammaproteobacteria</taxon>
        <taxon>Moraxellales</taxon>
        <taxon>Moraxellaceae</taxon>
        <taxon>Acinetobacter</taxon>
    </lineage>
</organism>
<keyword evidence="1" id="KW-0812">Transmembrane</keyword>
<dbReference type="AlphaFoldDB" id="A0AA42SQM4"/>
<evidence type="ECO:0000259" key="3">
    <source>
        <dbReference type="Pfam" id="PF13439"/>
    </source>
</evidence>
<sequence>MKILIVTRNLPPLIGGMERLNWHIADGLSHKHDIHLLSHTEAKKLAPAKTHFYAVRLNPLPLFLIIAFIKTFIICLIKKPDVLFSGSGLTAPIVVFWAKFFRKTSIVYIHGLDIATNHPIYNHIWIPMIRLADKVVANSTPTQDICLHKGVSYNKLTIIHPGVTFPPIEKDQTLINSIKNKYNLNNKKILISVGRLTARKGMLEFVDRSLPTIIQSCPDTILVIIGDTPIHSLNKNLQSKDSIILMAEKHEIQKHILFIGNIADDSLLSAWYYLADIHVFPVKHIPEDPEGFGMVAIEAATYGTPSIAFSTGGITDAIQNNESGILIEAENYKDFSKAVINELTESPSITAYKCQDFSKEFSWENLEKKLNDLF</sequence>
<evidence type="ECO:0000256" key="1">
    <source>
        <dbReference type="SAM" id="Phobius"/>
    </source>
</evidence>
<keyword evidence="1" id="KW-1133">Transmembrane helix</keyword>
<evidence type="ECO:0000313" key="4">
    <source>
        <dbReference type="EMBL" id="MDH0970460.1"/>
    </source>
</evidence>
<comment type="caution">
    <text evidence="4">The sequence shown here is derived from an EMBL/GenBank/DDBJ whole genome shotgun (WGS) entry which is preliminary data.</text>
</comment>
<proteinExistence type="predicted"/>
<gene>
    <name evidence="4" type="ORF">N5C10_14845</name>
</gene>
<name>A0AA42SQM4_ACIJO</name>
<keyword evidence="1" id="KW-0472">Membrane</keyword>